<dbReference type="CDD" id="cd20304">
    <property type="entry name" value="cupin_OxDC_N"/>
    <property type="match status" value="1"/>
</dbReference>
<reference evidence="7 8" key="1">
    <citation type="submission" date="2013-03" db="EMBL/GenBank/DDBJ databases">
        <title>The Genome Sequence of Cladophialophora carrionii CBS 160.54.</title>
        <authorList>
            <consortium name="The Broad Institute Genomics Platform"/>
            <person name="Cuomo C."/>
            <person name="de Hoog S."/>
            <person name="Gorbushina A."/>
            <person name="Walker B."/>
            <person name="Young S.K."/>
            <person name="Zeng Q."/>
            <person name="Gargeya S."/>
            <person name="Fitzgerald M."/>
            <person name="Haas B."/>
            <person name="Abouelleil A."/>
            <person name="Allen A.W."/>
            <person name="Alvarado L."/>
            <person name="Arachchi H.M."/>
            <person name="Berlin A.M."/>
            <person name="Chapman S.B."/>
            <person name="Gainer-Dewar J."/>
            <person name="Goldberg J."/>
            <person name="Griggs A."/>
            <person name="Gujja S."/>
            <person name="Hansen M."/>
            <person name="Howarth C."/>
            <person name="Imamovic A."/>
            <person name="Ireland A."/>
            <person name="Larimer J."/>
            <person name="McCowan C."/>
            <person name="Murphy C."/>
            <person name="Pearson M."/>
            <person name="Poon T.W."/>
            <person name="Priest M."/>
            <person name="Roberts A."/>
            <person name="Saif S."/>
            <person name="Shea T."/>
            <person name="Sisk P."/>
            <person name="Sykes S."/>
            <person name="Wortman J."/>
            <person name="Nusbaum C."/>
            <person name="Birren B."/>
        </authorList>
    </citation>
    <scope>NUCLEOTIDE SEQUENCE [LARGE SCALE GENOMIC DNA]</scope>
    <source>
        <strain evidence="7 8">CBS 160.54</strain>
    </source>
</reference>
<dbReference type="OrthoDB" id="10263073at2759"/>
<name>V9DGS2_9EURO</name>
<feature type="binding site" evidence="3">
    <location>
        <position position="382"/>
    </location>
    <ligand>
        <name>Mn(2+)</name>
        <dbReference type="ChEBI" id="CHEBI:29035"/>
        <label>2</label>
    </ligand>
</feature>
<sequence length="520" mass="56182">MSVVLVLALTCYGAFSAPTPQQSGGVSGGQGGSGGQSSGSALQASNPMTLTSGGSAWPTTSLLGPENNIVFATTDSANQPTYTLVPNQEAPADNGMILDFTNEESPQAIRGDNGASDFTGFNAPYDRLNPNAFARPGTDAGDSPNFKWPMGLSSARSGTGGGNPGYARQQNIDELPISQSMAGVDMRLAPNAHRELHWHSANEWSYVFNGSARISAVDPAGRTYVDDIQAGDLWFFPAGIPHSIQASPDGVEFLLVFSQGDFSEDATDLVSELFLRNPKEVLAKNFQTDISDFDNLPEDEKYIFNAAPYPENLTEVQQSVLGPTGQVPSDQAYTYHLSQQEPLQVPGGSIKIVDPTVFPVAENFSVGFFTIEPGAMREIHWHLTSDEWNFFLAGNARITSFTAPESSRTFDFQAGDVGYIPVENAHYIENTGNTTVSYMEVLQAPQYQDMSVSQWLGLTPANVVADTLHLPQSLISRLPKVKNYIVPGNANYSTTNFTVEPSAVVKRKEPMGYSRNSRLF</sequence>
<dbReference type="Pfam" id="PF00190">
    <property type="entry name" value="Cupin_1"/>
    <property type="match status" value="2"/>
</dbReference>
<feature type="compositionally biased region" description="Gly residues" evidence="4">
    <location>
        <begin position="25"/>
        <end position="37"/>
    </location>
</feature>
<dbReference type="InterPro" id="IPR051610">
    <property type="entry name" value="GPI/OXD"/>
</dbReference>
<feature type="binding site" evidence="3">
    <location>
        <position position="197"/>
    </location>
    <ligand>
        <name>Mn(2+)</name>
        <dbReference type="ChEBI" id="CHEBI:29035"/>
        <label>1</label>
    </ligand>
</feature>
<evidence type="ECO:0000256" key="3">
    <source>
        <dbReference type="PIRSR" id="PIRSR617774-2"/>
    </source>
</evidence>
<organism evidence="7 8">
    <name type="scientific">Cladophialophora carrionii CBS 160.54</name>
    <dbReference type="NCBI Taxonomy" id="1279043"/>
    <lineage>
        <taxon>Eukaryota</taxon>
        <taxon>Fungi</taxon>
        <taxon>Dikarya</taxon>
        <taxon>Ascomycota</taxon>
        <taxon>Pezizomycotina</taxon>
        <taxon>Eurotiomycetes</taxon>
        <taxon>Chaetothyriomycetidae</taxon>
        <taxon>Chaetothyriales</taxon>
        <taxon>Herpotrichiellaceae</taxon>
        <taxon>Cladophialophora</taxon>
    </lineage>
</organism>
<dbReference type="Proteomes" id="UP000030678">
    <property type="component" value="Unassembled WGS sequence"/>
</dbReference>
<dbReference type="InterPro" id="IPR011051">
    <property type="entry name" value="RmlC_Cupin_sf"/>
</dbReference>
<feature type="binding site" evidence="3">
    <location>
        <position position="387"/>
    </location>
    <ligand>
        <name>Mn(2+)</name>
        <dbReference type="ChEBI" id="CHEBI:29035"/>
        <label>2</label>
    </ligand>
</feature>
<keyword evidence="5" id="KW-0732">Signal</keyword>
<dbReference type="InterPro" id="IPR017774">
    <property type="entry name" value="Bicupin_oxalate_deCO2ase/Oxase"/>
</dbReference>
<evidence type="ECO:0000256" key="2">
    <source>
        <dbReference type="PIRSR" id="PIRSR617774-1"/>
    </source>
</evidence>
<dbReference type="CDD" id="cd20305">
    <property type="entry name" value="cupin_OxDC_C"/>
    <property type="match status" value="1"/>
</dbReference>
<feature type="domain" description="Cupin type-1" evidence="6">
    <location>
        <begin position="153"/>
        <end position="294"/>
    </location>
</feature>
<keyword evidence="3" id="KW-0464">Manganese</keyword>
<dbReference type="PANTHER" id="PTHR35848:SF9">
    <property type="entry name" value="SLL1358 PROTEIN"/>
    <property type="match status" value="1"/>
</dbReference>
<dbReference type="SUPFAM" id="SSF51182">
    <property type="entry name" value="RmlC-like cupins"/>
    <property type="match status" value="1"/>
</dbReference>
<feature type="domain" description="Cupin type-1" evidence="6">
    <location>
        <begin position="335"/>
        <end position="476"/>
    </location>
</feature>
<feature type="binding site" evidence="3">
    <location>
        <position position="199"/>
    </location>
    <ligand>
        <name>Mn(2+)</name>
        <dbReference type="ChEBI" id="CHEBI:29035"/>
        <label>1</label>
    </ligand>
</feature>
<evidence type="ECO:0000256" key="4">
    <source>
        <dbReference type="SAM" id="MobiDB-lite"/>
    </source>
</evidence>
<evidence type="ECO:0000313" key="8">
    <source>
        <dbReference type="Proteomes" id="UP000030678"/>
    </source>
</evidence>
<feature type="signal peptide" evidence="5">
    <location>
        <begin position="1"/>
        <end position="16"/>
    </location>
</feature>
<dbReference type="VEuPathDB" id="FungiDB:G647_02871"/>
<feature type="chain" id="PRO_5004773076" description="Cupin type-1 domain-containing protein" evidence="5">
    <location>
        <begin position="17"/>
        <end position="520"/>
    </location>
</feature>
<feature type="binding site" evidence="3">
    <location>
        <position position="426"/>
    </location>
    <ligand>
        <name>Mn(2+)</name>
        <dbReference type="ChEBI" id="CHEBI:29035"/>
        <label>2</label>
    </ligand>
</feature>
<evidence type="ECO:0000256" key="1">
    <source>
        <dbReference type="ARBA" id="ARBA00022723"/>
    </source>
</evidence>
<dbReference type="RefSeq" id="XP_008725439.1">
    <property type="nucleotide sequence ID" value="XM_008727217.1"/>
</dbReference>
<feature type="binding site" evidence="3">
    <location>
        <position position="242"/>
    </location>
    <ligand>
        <name>Mn(2+)</name>
        <dbReference type="ChEBI" id="CHEBI:29035"/>
        <label>1</label>
    </ligand>
</feature>
<protein>
    <recommendedName>
        <fullName evidence="6">Cupin type-1 domain-containing protein</fullName>
    </recommendedName>
</protein>
<proteinExistence type="predicted"/>
<dbReference type="PANTHER" id="PTHR35848">
    <property type="entry name" value="OXALATE-BINDING PROTEIN"/>
    <property type="match status" value="1"/>
</dbReference>
<evidence type="ECO:0000256" key="5">
    <source>
        <dbReference type="SAM" id="SignalP"/>
    </source>
</evidence>
<feature type="region of interest" description="Disordered" evidence="4">
    <location>
        <begin position="132"/>
        <end position="168"/>
    </location>
</feature>
<dbReference type="GeneID" id="19981364"/>
<dbReference type="AlphaFoldDB" id="V9DGS2"/>
<feature type="binding site" evidence="3">
    <location>
        <position position="203"/>
    </location>
    <ligand>
        <name>Mn(2+)</name>
        <dbReference type="ChEBI" id="CHEBI:29035"/>
        <label>1</label>
    </ligand>
</feature>
<feature type="region of interest" description="Disordered" evidence="4">
    <location>
        <begin position="19"/>
        <end position="59"/>
    </location>
</feature>
<feature type="binding site" evidence="3">
    <location>
        <position position="380"/>
    </location>
    <ligand>
        <name>Mn(2+)</name>
        <dbReference type="ChEBI" id="CHEBI:29035"/>
        <label>2</label>
    </ligand>
</feature>
<gene>
    <name evidence="7" type="ORF">G647_02871</name>
</gene>
<evidence type="ECO:0000259" key="6">
    <source>
        <dbReference type="SMART" id="SM00835"/>
    </source>
</evidence>
<dbReference type="SMART" id="SM00835">
    <property type="entry name" value="Cupin_1"/>
    <property type="match status" value="2"/>
</dbReference>
<feature type="compositionally biased region" description="Polar residues" evidence="4">
    <location>
        <begin position="41"/>
        <end position="59"/>
    </location>
</feature>
<feature type="active site" description="Proton donor" evidence="2">
    <location>
        <position position="440"/>
    </location>
</feature>
<dbReference type="Gene3D" id="2.60.120.10">
    <property type="entry name" value="Jelly Rolls"/>
    <property type="match status" value="2"/>
</dbReference>
<dbReference type="InterPro" id="IPR014710">
    <property type="entry name" value="RmlC-like_jellyroll"/>
</dbReference>
<evidence type="ECO:0000313" key="7">
    <source>
        <dbReference type="EMBL" id="ETI26094.1"/>
    </source>
</evidence>
<dbReference type="InterPro" id="IPR006045">
    <property type="entry name" value="Cupin_1"/>
</dbReference>
<comment type="cofactor">
    <cofactor evidence="3">
        <name>Mn(2+)</name>
        <dbReference type="ChEBI" id="CHEBI:29035"/>
    </cofactor>
    <text evidence="3">Binds 2 manganese ions per subunit.</text>
</comment>
<dbReference type="GO" id="GO:0033609">
    <property type="term" value="P:oxalate metabolic process"/>
    <property type="evidence" value="ECO:0007669"/>
    <property type="project" value="InterPro"/>
</dbReference>
<dbReference type="HOGENOM" id="CLU_030515_2_0_1"/>
<keyword evidence="1 3" id="KW-0479">Metal-binding</keyword>
<dbReference type="GO" id="GO:0046872">
    <property type="term" value="F:metal ion binding"/>
    <property type="evidence" value="ECO:0007669"/>
    <property type="project" value="UniProtKB-KW"/>
</dbReference>
<accession>V9DGS2</accession>
<dbReference type="NCBIfam" id="TIGR03404">
    <property type="entry name" value="bicupin_oxalic"/>
    <property type="match status" value="1"/>
</dbReference>
<dbReference type="EMBL" id="KB822703">
    <property type="protein sequence ID" value="ETI26094.1"/>
    <property type="molecule type" value="Genomic_DNA"/>
</dbReference>